<dbReference type="InterPro" id="IPR036236">
    <property type="entry name" value="Znf_C2H2_sf"/>
</dbReference>
<dbReference type="SUPFAM" id="SSF57667">
    <property type="entry name" value="beta-beta-alpha zinc fingers"/>
    <property type="match status" value="3"/>
</dbReference>
<keyword evidence="2 4" id="KW-0863">Zinc-finger</keyword>
<feature type="domain" description="C2H2-type" evidence="6">
    <location>
        <begin position="163"/>
        <end position="191"/>
    </location>
</feature>
<dbReference type="PANTHER" id="PTHR23235">
    <property type="entry name" value="KRUEPPEL-LIKE TRANSCRIPTION FACTOR"/>
    <property type="match status" value="1"/>
</dbReference>
<proteinExistence type="predicted"/>
<evidence type="ECO:0000259" key="6">
    <source>
        <dbReference type="PROSITE" id="PS50157"/>
    </source>
</evidence>
<dbReference type="InterPro" id="IPR013087">
    <property type="entry name" value="Znf_C2H2_type"/>
</dbReference>
<dbReference type="Pfam" id="PF13894">
    <property type="entry name" value="zf-C2H2_4"/>
    <property type="match status" value="1"/>
</dbReference>
<feature type="domain" description="C2H2-type" evidence="6">
    <location>
        <begin position="138"/>
        <end position="160"/>
    </location>
</feature>
<feature type="domain" description="C2H2-type" evidence="6">
    <location>
        <begin position="16"/>
        <end position="45"/>
    </location>
</feature>
<name>A0A8S4RK88_9NEOP</name>
<dbReference type="OrthoDB" id="2687452at2759"/>
<evidence type="ECO:0000313" key="8">
    <source>
        <dbReference type="Proteomes" id="UP000838756"/>
    </source>
</evidence>
<protein>
    <submittedName>
        <fullName evidence="7">Jg11228 protein</fullName>
    </submittedName>
</protein>
<keyword evidence="8" id="KW-1185">Reference proteome</keyword>
<gene>
    <name evidence="7" type="primary">jg11228</name>
    <name evidence="7" type="ORF">PAEG_LOCUS14559</name>
</gene>
<dbReference type="PROSITE" id="PS00028">
    <property type="entry name" value="ZINC_FINGER_C2H2_1"/>
    <property type="match status" value="5"/>
</dbReference>
<dbReference type="GO" id="GO:0008270">
    <property type="term" value="F:zinc ion binding"/>
    <property type="evidence" value="ECO:0007669"/>
    <property type="project" value="UniProtKB-KW"/>
</dbReference>
<comment type="caution">
    <text evidence="7">The sequence shown here is derived from an EMBL/GenBank/DDBJ whole genome shotgun (WGS) entry which is preliminary data.</text>
</comment>
<evidence type="ECO:0000256" key="5">
    <source>
        <dbReference type="SAM" id="MobiDB-lite"/>
    </source>
</evidence>
<dbReference type="GO" id="GO:0000978">
    <property type="term" value="F:RNA polymerase II cis-regulatory region sequence-specific DNA binding"/>
    <property type="evidence" value="ECO:0007669"/>
    <property type="project" value="TreeGrafter"/>
</dbReference>
<sequence>MDVVGLHRVEPSKKIYSCSFDGCTSVFDRPYRLAQHRLVHANVKPFTCQEPKCEKAYTSKSHLDRHIKTAHKESDENLLYCCPKCMKKYVNRQNLKRHIKVSHIDNNKPFCCGLCRMYFKKMHQLRAHMYVHNGVKPFRCPMCERDFVTLYEKKKHMRNHKVYECEHCDMKFTRWTELMQHKRVDHVSPEYICHDCGKAKLNEHIDRHNRPELPVKVHKTLKTGRKKRKDAGTIRYETAMRLAGIVKQKIEEGISRLYTGAINNREYLEDDDTHHSYQNRDFGNKTQDHLKAIEEKTALPKDVKSDPKKHRNINVELKVETIYSNNSIDFQNKDENTTSKPLSTSHNINEATLSSRPNESENFQGKATINKPVNLIEILNRPSIRIPHHEEIEPSTSSRRMNSIEVQVKVESDSDPTNCNTELDIEPTNCDNERDIEPSYLSNDNIDNEEQTGMTNQPITQIFIKEEHSIDQQSTINRNDHFPANIDNGSSNAASLLQLYWRTIFNYRNV</sequence>
<evidence type="ECO:0000256" key="4">
    <source>
        <dbReference type="PROSITE-ProRule" id="PRU00042"/>
    </source>
</evidence>
<reference evidence="7" key="1">
    <citation type="submission" date="2022-03" db="EMBL/GenBank/DDBJ databases">
        <authorList>
            <person name="Lindestad O."/>
        </authorList>
    </citation>
    <scope>NUCLEOTIDE SEQUENCE</scope>
</reference>
<dbReference type="AlphaFoldDB" id="A0A8S4RK88"/>
<organism evidence="7 8">
    <name type="scientific">Pararge aegeria aegeria</name>
    <dbReference type="NCBI Taxonomy" id="348720"/>
    <lineage>
        <taxon>Eukaryota</taxon>
        <taxon>Metazoa</taxon>
        <taxon>Ecdysozoa</taxon>
        <taxon>Arthropoda</taxon>
        <taxon>Hexapoda</taxon>
        <taxon>Insecta</taxon>
        <taxon>Pterygota</taxon>
        <taxon>Neoptera</taxon>
        <taxon>Endopterygota</taxon>
        <taxon>Lepidoptera</taxon>
        <taxon>Glossata</taxon>
        <taxon>Ditrysia</taxon>
        <taxon>Papilionoidea</taxon>
        <taxon>Nymphalidae</taxon>
        <taxon>Satyrinae</taxon>
        <taxon>Satyrini</taxon>
        <taxon>Parargina</taxon>
        <taxon>Pararge</taxon>
    </lineage>
</organism>
<dbReference type="GO" id="GO:0000981">
    <property type="term" value="F:DNA-binding transcription factor activity, RNA polymerase II-specific"/>
    <property type="evidence" value="ECO:0007669"/>
    <property type="project" value="TreeGrafter"/>
</dbReference>
<dbReference type="Proteomes" id="UP000838756">
    <property type="component" value="Unassembled WGS sequence"/>
</dbReference>
<dbReference type="Pfam" id="PF00096">
    <property type="entry name" value="zf-C2H2"/>
    <property type="match status" value="2"/>
</dbReference>
<evidence type="ECO:0000256" key="1">
    <source>
        <dbReference type="ARBA" id="ARBA00022723"/>
    </source>
</evidence>
<accession>A0A8S4RK88</accession>
<dbReference type="PANTHER" id="PTHR23235:SF120">
    <property type="entry name" value="KRUPPEL-LIKE FACTOR 15"/>
    <property type="match status" value="1"/>
</dbReference>
<keyword evidence="1" id="KW-0479">Metal-binding</keyword>
<dbReference type="EMBL" id="CAKXAJ010025255">
    <property type="protein sequence ID" value="CAH2237259.1"/>
    <property type="molecule type" value="Genomic_DNA"/>
</dbReference>
<dbReference type="PROSITE" id="PS50157">
    <property type="entry name" value="ZINC_FINGER_C2H2_2"/>
    <property type="match status" value="6"/>
</dbReference>
<evidence type="ECO:0000313" key="7">
    <source>
        <dbReference type="EMBL" id="CAH2237259.1"/>
    </source>
</evidence>
<dbReference type="Gene3D" id="3.30.160.60">
    <property type="entry name" value="Classic Zinc Finger"/>
    <property type="match status" value="5"/>
</dbReference>
<keyword evidence="3" id="KW-0862">Zinc</keyword>
<feature type="domain" description="C2H2-type" evidence="6">
    <location>
        <begin position="46"/>
        <end position="76"/>
    </location>
</feature>
<evidence type="ECO:0000256" key="2">
    <source>
        <dbReference type="ARBA" id="ARBA00022771"/>
    </source>
</evidence>
<feature type="domain" description="C2H2-type" evidence="6">
    <location>
        <begin position="80"/>
        <end position="108"/>
    </location>
</feature>
<feature type="region of interest" description="Disordered" evidence="5">
    <location>
        <begin position="409"/>
        <end position="434"/>
    </location>
</feature>
<evidence type="ECO:0000256" key="3">
    <source>
        <dbReference type="ARBA" id="ARBA00022833"/>
    </source>
</evidence>
<feature type="domain" description="C2H2-type" evidence="6">
    <location>
        <begin position="110"/>
        <end position="137"/>
    </location>
</feature>
<dbReference type="SMART" id="SM00355">
    <property type="entry name" value="ZnF_C2H2"/>
    <property type="match status" value="7"/>
</dbReference>